<organism evidence="1">
    <name type="scientific">marine sediment metagenome</name>
    <dbReference type="NCBI Taxonomy" id="412755"/>
    <lineage>
        <taxon>unclassified sequences</taxon>
        <taxon>metagenomes</taxon>
        <taxon>ecological metagenomes</taxon>
    </lineage>
</organism>
<proteinExistence type="predicted"/>
<sequence length="84" mass="9847">ETKNNLEPAWKKVLELFYKHNIQFFKKANAARVLGKEKGLAKKGLVGQGDNDFKEIFLCKHYKSKRARARSEIEETFMHEILHT</sequence>
<gene>
    <name evidence="1" type="ORF">S12H4_09841</name>
</gene>
<feature type="non-terminal residue" evidence="1">
    <location>
        <position position="1"/>
    </location>
</feature>
<dbReference type="EMBL" id="BARW01004077">
    <property type="protein sequence ID" value="GAI59768.1"/>
    <property type="molecule type" value="Genomic_DNA"/>
</dbReference>
<evidence type="ECO:0000313" key="1">
    <source>
        <dbReference type="EMBL" id="GAI59768.1"/>
    </source>
</evidence>
<dbReference type="AlphaFoldDB" id="X1PV86"/>
<protein>
    <recommendedName>
        <fullName evidence="2">SprT-like domain-containing protein</fullName>
    </recommendedName>
</protein>
<reference evidence="1" key="1">
    <citation type="journal article" date="2014" name="Front. Microbiol.">
        <title>High frequency of phylogenetically diverse reductive dehalogenase-homologous genes in deep subseafloor sedimentary metagenomes.</title>
        <authorList>
            <person name="Kawai M."/>
            <person name="Futagami T."/>
            <person name="Toyoda A."/>
            <person name="Takaki Y."/>
            <person name="Nishi S."/>
            <person name="Hori S."/>
            <person name="Arai W."/>
            <person name="Tsubouchi T."/>
            <person name="Morono Y."/>
            <person name="Uchiyama I."/>
            <person name="Ito T."/>
            <person name="Fujiyama A."/>
            <person name="Inagaki F."/>
            <person name="Takami H."/>
        </authorList>
    </citation>
    <scope>NUCLEOTIDE SEQUENCE</scope>
    <source>
        <strain evidence="1">Expedition CK06-06</strain>
    </source>
</reference>
<accession>X1PV86</accession>
<comment type="caution">
    <text evidence="1">The sequence shown here is derived from an EMBL/GenBank/DDBJ whole genome shotgun (WGS) entry which is preliminary data.</text>
</comment>
<name>X1PV86_9ZZZZ</name>
<evidence type="ECO:0008006" key="2">
    <source>
        <dbReference type="Google" id="ProtNLM"/>
    </source>
</evidence>